<dbReference type="PANTHER" id="PTHR24364">
    <property type="entry name" value="LP06937P"/>
    <property type="match status" value="1"/>
</dbReference>
<dbReference type="EMBL" id="CAJPEV010000353">
    <property type="protein sequence ID" value="CAG0884351.1"/>
    <property type="molecule type" value="Genomic_DNA"/>
</dbReference>
<accession>A0A7R8X533</accession>
<keyword evidence="1" id="KW-0433">Leucine-rich repeat</keyword>
<dbReference type="InterPro" id="IPR032675">
    <property type="entry name" value="LRR_dom_sf"/>
</dbReference>
<dbReference type="Proteomes" id="UP000677054">
    <property type="component" value="Unassembled WGS sequence"/>
</dbReference>
<dbReference type="EMBL" id="LR899870">
    <property type="protein sequence ID" value="CAD7243015.1"/>
    <property type="molecule type" value="Genomic_DNA"/>
</dbReference>
<dbReference type="Gene3D" id="3.80.10.10">
    <property type="entry name" value="Ribonuclease Inhibitor"/>
    <property type="match status" value="2"/>
</dbReference>
<dbReference type="OrthoDB" id="676979at2759"/>
<organism evidence="4">
    <name type="scientific">Darwinula stevensoni</name>
    <dbReference type="NCBI Taxonomy" id="69355"/>
    <lineage>
        <taxon>Eukaryota</taxon>
        <taxon>Metazoa</taxon>
        <taxon>Ecdysozoa</taxon>
        <taxon>Arthropoda</taxon>
        <taxon>Crustacea</taxon>
        <taxon>Oligostraca</taxon>
        <taxon>Ostracoda</taxon>
        <taxon>Podocopa</taxon>
        <taxon>Podocopida</taxon>
        <taxon>Darwinulocopina</taxon>
        <taxon>Darwinuloidea</taxon>
        <taxon>Darwinulidae</taxon>
        <taxon>Darwinula</taxon>
    </lineage>
</organism>
<evidence type="ECO:0000313" key="5">
    <source>
        <dbReference type="Proteomes" id="UP000677054"/>
    </source>
</evidence>
<keyword evidence="5" id="KW-1185">Reference proteome</keyword>
<dbReference type="AlphaFoldDB" id="A0A7R8X533"/>
<keyword evidence="3" id="KW-0677">Repeat</keyword>
<name>A0A7R8X533_9CRUS</name>
<keyword evidence="2" id="KW-0732">Signal</keyword>
<evidence type="ECO:0000256" key="1">
    <source>
        <dbReference type="ARBA" id="ARBA00022614"/>
    </source>
</evidence>
<proteinExistence type="predicted"/>
<evidence type="ECO:0000256" key="3">
    <source>
        <dbReference type="ARBA" id="ARBA00022737"/>
    </source>
</evidence>
<evidence type="ECO:0000313" key="4">
    <source>
        <dbReference type="EMBL" id="CAD7243015.1"/>
    </source>
</evidence>
<dbReference type="PANTHER" id="PTHR24364:SF18">
    <property type="entry name" value="LP06937P"/>
    <property type="match status" value="1"/>
</dbReference>
<gene>
    <name evidence="4" type="ORF">DSTB1V02_LOCUS2953</name>
</gene>
<evidence type="ECO:0000256" key="2">
    <source>
        <dbReference type="ARBA" id="ARBA00022729"/>
    </source>
</evidence>
<dbReference type="SUPFAM" id="SSF52058">
    <property type="entry name" value="L domain-like"/>
    <property type="match status" value="1"/>
</dbReference>
<reference evidence="4" key="1">
    <citation type="submission" date="2020-11" db="EMBL/GenBank/DDBJ databases">
        <authorList>
            <person name="Tran Van P."/>
        </authorList>
    </citation>
    <scope>NUCLEOTIDE SEQUENCE</scope>
</reference>
<sequence>MDATQNPTENPCDPGLTCHPVRREGTSCHVSVLTMVRLSADSQQSVMQGSLLLVSFLLASGTRGQAPCPDPDLISPCVCSTYVNESGEVVTVDCSNATTSGDIFSAFNDVEWPFAELTEFRLISNERVDSLPDGAFGGVSFQTIFIHSTALNTIHPSAVLSSKDRLELMRVTDSFLTEFPWDALSQLSSLARLDLQGNALMALPAVQSPSLEDLLLLGSRIPQLQAGWSTPNMKYLEFDQNPISEFPPAFLDDMENLVQLWCRSCGLGPTLPSGSLQFHSEALVYVVLDENGISRVEPGAITGLTPETRLDLWFNEISELSEESFRPMLEILSLGNGYVDLFENPVVCDCSMAWIVLDPAFLASIDGFCTDGTWFIDLDPDFFQEFCVEETALAPDDFWAE</sequence>
<dbReference type="InterPro" id="IPR052286">
    <property type="entry name" value="Wnt_signaling_inhibitor"/>
</dbReference>
<protein>
    <submittedName>
        <fullName evidence="4">Uncharacterized protein</fullName>
    </submittedName>
</protein>
<dbReference type="GO" id="GO:0016020">
    <property type="term" value="C:membrane"/>
    <property type="evidence" value="ECO:0007669"/>
    <property type="project" value="TreeGrafter"/>
</dbReference>